<dbReference type="GO" id="GO:0015074">
    <property type="term" value="P:DNA integration"/>
    <property type="evidence" value="ECO:0007669"/>
    <property type="project" value="UniProtKB-KW"/>
</dbReference>
<dbReference type="PROSITE" id="PS51898">
    <property type="entry name" value="TYR_RECOMBINASE"/>
    <property type="match status" value="1"/>
</dbReference>
<dbReference type="Gene3D" id="1.10.443.10">
    <property type="entry name" value="Intergrase catalytic core"/>
    <property type="match status" value="1"/>
</dbReference>
<evidence type="ECO:0000256" key="4">
    <source>
        <dbReference type="ARBA" id="ARBA00023172"/>
    </source>
</evidence>
<dbReference type="InterPro" id="IPR013762">
    <property type="entry name" value="Integrase-like_cat_sf"/>
</dbReference>
<evidence type="ECO:0000256" key="1">
    <source>
        <dbReference type="ARBA" id="ARBA00008857"/>
    </source>
</evidence>
<dbReference type="GO" id="GO:0003677">
    <property type="term" value="F:DNA binding"/>
    <property type="evidence" value="ECO:0007669"/>
    <property type="project" value="UniProtKB-UniRule"/>
</dbReference>
<keyword evidence="9" id="KW-1185">Reference proteome</keyword>
<evidence type="ECO:0000313" key="9">
    <source>
        <dbReference type="Proteomes" id="UP000319432"/>
    </source>
</evidence>
<dbReference type="InterPro" id="IPR044068">
    <property type="entry name" value="CB"/>
</dbReference>
<dbReference type="InterPro" id="IPR010998">
    <property type="entry name" value="Integrase_recombinase_N"/>
</dbReference>
<dbReference type="Pfam" id="PF02899">
    <property type="entry name" value="Phage_int_SAM_1"/>
    <property type="match status" value="1"/>
</dbReference>
<dbReference type="PANTHER" id="PTHR30349:SF41">
    <property type="entry name" value="INTEGRASE_RECOMBINASE PROTEIN MJ0367-RELATED"/>
    <property type="match status" value="1"/>
</dbReference>
<evidence type="ECO:0000259" key="6">
    <source>
        <dbReference type="PROSITE" id="PS51898"/>
    </source>
</evidence>
<accession>A0A518VBK0</accession>
<evidence type="ECO:0000259" key="7">
    <source>
        <dbReference type="PROSITE" id="PS51900"/>
    </source>
</evidence>
<dbReference type="InterPro" id="IPR002104">
    <property type="entry name" value="Integrase_catalytic"/>
</dbReference>
<name>A0A518VBK0_BRELA</name>
<dbReference type="Gene3D" id="1.10.150.130">
    <property type="match status" value="1"/>
</dbReference>
<evidence type="ECO:0000256" key="3">
    <source>
        <dbReference type="ARBA" id="ARBA00023125"/>
    </source>
</evidence>
<evidence type="ECO:0000256" key="2">
    <source>
        <dbReference type="ARBA" id="ARBA00022908"/>
    </source>
</evidence>
<feature type="domain" description="Core-binding (CB)" evidence="7">
    <location>
        <begin position="22"/>
        <end position="120"/>
    </location>
</feature>
<evidence type="ECO:0000313" key="8">
    <source>
        <dbReference type="EMBL" id="QDX94366.1"/>
    </source>
</evidence>
<organism evidence="8 9">
    <name type="scientific">Brevibacillus laterosporus</name>
    <name type="common">Bacillus laterosporus</name>
    <dbReference type="NCBI Taxonomy" id="1465"/>
    <lineage>
        <taxon>Bacteria</taxon>
        <taxon>Bacillati</taxon>
        <taxon>Bacillota</taxon>
        <taxon>Bacilli</taxon>
        <taxon>Bacillales</taxon>
        <taxon>Paenibacillaceae</taxon>
        <taxon>Brevibacillus</taxon>
    </lineage>
</organism>
<dbReference type="Proteomes" id="UP000319432">
    <property type="component" value="Chromosome"/>
</dbReference>
<dbReference type="InterPro" id="IPR004107">
    <property type="entry name" value="Integrase_SAM-like_N"/>
</dbReference>
<protein>
    <submittedName>
        <fullName evidence="8">Transposase</fullName>
    </submittedName>
</protein>
<proteinExistence type="inferred from homology"/>
<gene>
    <name evidence="8" type="ORF">EEL30_20005</name>
</gene>
<dbReference type="Pfam" id="PF00589">
    <property type="entry name" value="Phage_integrase"/>
    <property type="match status" value="1"/>
</dbReference>
<dbReference type="PROSITE" id="PS51900">
    <property type="entry name" value="CB"/>
    <property type="match status" value="1"/>
</dbReference>
<keyword evidence="4" id="KW-0233">DNA recombination</keyword>
<dbReference type="PANTHER" id="PTHR30349">
    <property type="entry name" value="PHAGE INTEGRASE-RELATED"/>
    <property type="match status" value="1"/>
</dbReference>
<dbReference type="OrthoDB" id="2463418at2"/>
<keyword evidence="2" id="KW-0229">DNA integration</keyword>
<dbReference type="SUPFAM" id="SSF56349">
    <property type="entry name" value="DNA breaking-rejoining enzymes"/>
    <property type="match status" value="1"/>
</dbReference>
<dbReference type="GO" id="GO:0006310">
    <property type="term" value="P:DNA recombination"/>
    <property type="evidence" value="ECO:0007669"/>
    <property type="project" value="UniProtKB-KW"/>
</dbReference>
<comment type="similarity">
    <text evidence="1">Belongs to the 'phage' integrase family.</text>
</comment>
<dbReference type="EMBL" id="CP033464">
    <property type="protein sequence ID" value="QDX94366.1"/>
    <property type="molecule type" value="Genomic_DNA"/>
</dbReference>
<reference evidence="8 9" key="1">
    <citation type="submission" date="2018-11" db="EMBL/GenBank/DDBJ databases">
        <title>Phylogenetic determinants of toxin gene distribution in genomes of Brevibacillus laterosporus.</title>
        <authorList>
            <person name="Glare T.R."/>
            <person name="Durrant A."/>
            <person name="Berry C."/>
            <person name="Palma L."/>
            <person name="Ormskirk M."/>
            <person name="Cox M.O."/>
        </authorList>
    </citation>
    <scope>NUCLEOTIDE SEQUENCE [LARGE SCALE GENOMIC DNA]</scope>
    <source>
        <strain evidence="8 9">1821L</strain>
    </source>
</reference>
<dbReference type="InterPro" id="IPR011010">
    <property type="entry name" value="DNA_brk_join_enz"/>
</dbReference>
<evidence type="ECO:0000256" key="5">
    <source>
        <dbReference type="PROSITE-ProRule" id="PRU01248"/>
    </source>
</evidence>
<sequence length="379" mass="44813">MRVQEVLLENNQRRYMLLDDNGNPVLSALKYLKYLDSSNKSRNTQKTYCYALKHFFEFLNDVKIDFKEINVSDLSDFVGWLRNPYESSKVTPIKKVRSLRCETTVNLIITAVTNFYDYLYRYQQIDTDLANKLMKKVSTNRSRYKDFLYHVNKDKPSNKNILKVKVHRKKVRILSKEEVEKIYQATNNIRDKLLIRLLFETGLRIGEALSLFIEDFIYDHKNGHRIRLMDRGELPNGAELKTGERTIFVSQDLMNIFDDYMYEILDELEVDTNFVFVKLKGKRIGQALEYQDISALMKRLKAKTGIDVHAHLLRHTHATFYYRQTKDIKQVQERLGHSNIQTTLNMYVHPSEEDIRENWEIAQSAFQVGRKIEEVEELG</sequence>
<keyword evidence="3 5" id="KW-0238">DNA-binding</keyword>
<dbReference type="AlphaFoldDB" id="A0A518VBK0"/>
<dbReference type="InterPro" id="IPR050090">
    <property type="entry name" value="Tyrosine_recombinase_XerCD"/>
</dbReference>
<feature type="domain" description="Tyr recombinase" evidence="6">
    <location>
        <begin position="169"/>
        <end position="360"/>
    </location>
</feature>